<keyword evidence="2" id="KW-1133">Transmembrane helix</keyword>
<evidence type="ECO:0000313" key="3">
    <source>
        <dbReference type="EMBL" id="EIJ88892.1"/>
    </source>
</evidence>
<dbReference type="OrthoDB" id="10447069at2759"/>
<dbReference type="HOGENOM" id="CLU_2705379_0_0_1"/>
<feature type="compositionally biased region" description="Basic and acidic residues" evidence="1">
    <location>
        <begin position="1"/>
        <end position="12"/>
    </location>
</feature>
<protein>
    <submittedName>
        <fullName evidence="3">Uncharacterized protein</fullName>
    </submittedName>
</protein>
<evidence type="ECO:0000256" key="2">
    <source>
        <dbReference type="SAM" id="Phobius"/>
    </source>
</evidence>
<dbReference type="AlphaFoldDB" id="I3EI45"/>
<keyword evidence="2" id="KW-0472">Membrane</keyword>
<dbReference type="VEuPathDB" id="MicrosporidiaDB:NEQG_00711"/>
<keyword evidence="4" id="KW-1185">Reference proteome</keyword>
<name>I3EI45_NEMP3</name>
<proteinExistence type="predicted"/>
<feature type="compositionally biased region" description="Polar residues" evidence="1">
    <location>
        <begin position="16"/>
        <end position="27"/>
    </location>
</feature>
<keyword evidence="2" id="KW-0812">Transmembrane</keyword>
<organism evidence="3 4">
    <name type="scientific">Nematocida parisii (strain ERTm3)</name>
    <name type="common">Nematode killer fungus</name>
    <dbReference type="NCBI Taxonomy" id="935791"/>
    <lineage>
        <taxon>Eukaryota</taxon>
        <taxon>Fungi</taxon>
        <taxon>Fungi incertae sedis</taxon>
        <taxon>Microsporidia</taxon>
        <taxon>Nematocida</taxon>
    </lineage>
</organism>
<gene>
    <name evidence="3" type="ORF">NEQG_00711</name>
</gene>
<accession>I3EI45</accession>
<dbReference type="Proteomes" id="UP000002872">
    <property type="component" value="Unassembled WGS sequence"/>
</dbReference>
<feature type="transmembrane region" description="Helical" evidence="2">
    <location>
        <begin position="33"/>
        <end position="57"/>
    </location>
</feature>
<dbReference type="InParanoid" id="I3EI45"/>
<sequence>MNESNDSYKSDENGDYINNHSPTFNTEPQSRSIFSLGSIVLLGALFSLLFILIFFYFRINNMRTVAIYKESWY</sequence>
<reference evidence="3" key="1">
    <citation type="submission" date="2011-01" db="EMBL/GenBank/DDBJ databases">
        <title>The Genome Sequence of Nematocida parisii strain ERTm3.</title>
        <authorList>
            <consortium name="The Broad Institute Genome Sequencing Platform"/>
            <consortium name="The Broad Institute Genome Sequencing Center for Infectious Disease"/>
            <person name="Cuomo C."/>
            <person name="Troemel E."/>
            <person name="Young S.K."/>
            <person name="Zeng Q."/>
            <person name="Gargeya S."/>
            <person name="Fitzgerald M."/>
            <person name="Haas B."/>
            <person name="Abouelleil A."/>
            <person name="Alvarado L."/>
            <person name="Arachchi H.M."/>
            <person name="Berlin A."/>
            <person name="Chapman S.B."/>
            <person name="Gearin G."/>
            <person name="Goldberg J."/>
            <person name="Griggs A."/>
            <person name="Gujja S."/>
            <person name="Hansen M."/>
            <person name="Heiman D."/>
            <person name="Howarth C."/>
            <person name="Larimer J."/>
            <person name="Lui A."/>
            <person name="MacDonald P.J.P."/>
            <person name="McCowen C."/>
            <person name="Montmayeur A."/>
            <person name="Murphy C."/>
            <person name="Neiman D."/>
            <person name="Pearson M."/>
            <person name="Priest M."/>
            <person name="Roberts A."/>
            <person name="Saif S."/>
            <person name="Shea T."/>
            <person name="Sisk P."/>
            <person name="Stolte C."/>
            <person name="Sykes S."/>
            <person name="Wortman J."/>
            <person name="Nusbaum C."/>
            <person name="Birren B."/>
        </authorList>
    </citation>
    <scope>NUCLEOTIDE SEQUENCE</scope>
    <source>
        <strain evidence="3">ERTm3</strain>
    </source>
</reference>
<evidence type="ECO:0000256" key="1">
    <source>
        <dbReference type="SAM" id="MobiDB-lite"/>
    </source>
</evidence>
<evidence type="ECO:0000313" key="4">
    <source>
        <dbReference type="Proteomes" id="UP000002872"/>
    </source>
</evidence>
<feature type="region of interest" description="Disordered" evidence="1">
    <location>
        <begin position="1"/>
        <end position="27"/>
    </location>
</feature>
<dbReference type="EMBL" id="GL870877">
    <property type="protein sequence ID" value="EIJ88892.1"/>
    <property type="molecule type" value="Genomic_DNA"/>
</dbReference>